<accession>A0ABP3Y0G4</accession>
<protein>
    <recommendedName>
        <fullName evidence="2">Secretion system C-terminal sorting domain-containing protein</fullName>
    </recommendedName>
</protein>
<dbReference type="Gene3D" id="2.130.10.10">
    <property type="entry name" value="YVTN repeat-like/Quinoprotein amine dehydrogenase"/>
    <property type="match status" value="1"/>
</dbReference>
<evidence type="ECO:0000313" key="4">
    <source>
        <dbReference type="Proteomes" id="UP001501126"/>
    </source>
</evidence>
<dbReference type="NCBIfam" id="TIGR04183">
    <property type="entry name" value="Por_Secre_tail"/>
    <property type="match status" value="1"/>
</dbReference>
<evidence type="ECO:0000259" key="2">
    <source>
        <dbReference type="Pfam" id="PF18962"/>
    </source>
</evidence>
<dbReference type="SUPFAM" id="SSF63825">
    <property type="entry name" value="YWTD domain"/>
    <property type="match status" value="1"/>
</dbReference>
<keyword evidence="1" id="KW-0732">Signal</keyword>
<name>A0ABP3Y0G4_9FLAO</name>
<evidence type="ECO:0000256" key="1">
    <source>
        <dbReference type="ARBA" id="ARBA00022729"/>
    </source>
</evidence>
<dbReference type="Proteomes" id="UP001501126">
    <property type="component" value="Unassembled WGS sequence"/>
</dbReference>
<gene>
    <name evidence="3" type="ORF">GCM10009118_04960</name>
</gene>
<reference evidence="4" key="1">
    <citation type="journal article" date="2019" name="Int. J. Syst. Evol. Microbiol.">
        <title>The Global Catalogue of Microorganisms (GCM) 10K type strain sequencing project: providing services to taxonomists for standard genome sequencing and annotation.</title>
        <authorList>
            <consortium name="The Broad Institute Genomics Platform"/>
            <consortium name="The Broad Institute Genome Sequencing Center for Infectious Disease"/>
            <person name="Wu L."/>
            <person name="Ma J."/>
        </authorList>
    </citation>
    <scope>NUCLEOTIDE SEQUENCE [LARGE SCALE GENOMIC DNA]</scope>
    <source>
        <strain evidence="4">JCM 16083</strain>
    </source>
</reference>
<sequence length="574" mass="61272">MKNKFTSFLACLLAVTTFGQITYELEIVAEGNFGSPTGDVFVRNTTVSPATNSGGRYQEANSTTGFDVLQDYKITGSKAIFIEKPAGTGRIVITDHPSFTELHTFTTSNAPQSIGVVSNTKAYVSYGNPGDLVLVDLVNYTLTPVTDPSDYVSSYSNHMVYAAGHLYAAIGSNLIKVDTLTNTAVEQIATGLQGIKGLVVNDDESTLWVMDNTDLVSIDLQNGGTISAPVTVGTSSSSNVRYYDENIYYWSGTSLYIYNIAAPELPLTSLYTSSLPGNAWSFGYGKSFAIDPATGDFVIATANNYTAPGYFEVVNGTDFSIIESDNMPGCAIPNNCVLKTYHTPTTPPTPTVDPLPLITAECSVTLDAPTATGEGGTVTGTTTDPVEYSEQGTYTVTWTYTDENGTSTQTQTVEINDVTNPVPSVQPISVSCNETVATPEAVDNCAGTISGTTTDPVSYTETGVYTITWSFDDGNGNTVTQDQEVTVNCLAALPEQEELSITAYPNPTRSVVYISTNQSHVSVQLVDALGKVVSNAGLIYNGKKQLDLSHLESGVYFISLSSPTETRVIRMIKE</sequence>
<feature type="domain" description="Secretion system C-terminal sorting" evidence="2">
    <location>
        <begin position="504"/>
        <end position="566"/>
    </location>
</feature>
<proteinExistence type="predicted"/>
<evidence type="ECO:0000313" key="3">
    <source>
        <dbReference type="EMBL" id="GAA0874088.1"/>
    </source>
</evidence>
<dbReference type="RefSeq" id="WP_343784782.1">
    <property type="nucleotide sequence ID" value="NZ_BAAAFH010000003.1"/>
</dbReference>
<dbReference type="InterPro" id="IPR015943">
    <property type="entry name" value="WD40/YVTN_repeat-like_dom_sf"/>
</dbReference>
<dbReference type="SUPFAM" id="SSF49299">
    <property type="entry name" value="PKD domain"/>
    <property type="match status" value="1"/>
</dbReference>
<dbReference type="Pfam" id="PF18962">
    <property type="entry name" value="Por_Secre_tail"/>
    <property type="match status" value="1"/>
</dbReference>
<keyword evidence="4" id="KW-1185">Reference proteome</keyword>
<dbReference type="InterPro" id="IPR013783">
    <property type="entry name" value="Ig-like_fold"/>
</dbReference>
<dbReference type="EMBL" id="BAAAFH010000003">
    <property type="protein sequence ID" value="GAA0874088.1"/>
    <property type="molecule type" value="Genomic_DNA"/>
</dbReference>
<dbReference type="Gene3D" id="2.60.40.10">
    <property type="entry name" value="Immunoglobulins"/>
    <property type="match status" value="2"/>
</dbReference>
<dbReference type="InterPro" id="IPR026444">
    <property type="entry name" value="Secre_tail"/>
</dbReference>
<dbReference type="InterPro" id="IPR035986">
    <property type="entry name" value="PKD_dom_sf"/>
</dbReference>
<comment type="caution">
    <text evidence="3">The sequence shown here is derived from an EMBL/GenBank/DDBJ whole genome shotgun (WGS) entry which is preliminary data.</text>
</comment>
<organism evidence="3 4">
    <name type="scientific">Wandonia haliotis</name>
    <dbReference type="NCBI Taxonomy" id="574963"/>
    <lineage>
        <taxon>Bacteria</taxon>
        <taxon>Pseudomonadati</taxon>
        <taxon>Bacteroidota</taxon>
        <taxon>Flavobacteriia</taxon>
        <taxon>Flavobacteriales</taxon>
        <taxon>Crocinitomicaceae</taxon>
        <taxon>Wandonia</taxon>
    </lineage>
</organism>